<evidence type="ECO:0000256" key="5">
    <source>
        <dbReference type="ARBA" id="ARBA00023002"/>
    </source>
</evidence>
<reference evidence="11 12" key="1">
    <citation type="submission" date="2019-12" db="EMBL/GenBank/DDBJ databases">
        <title>Draft genome sequence of the ascomycete Xylaria multiplex DSM 110363.</title>
        <authorList>
            <person name="Buettner E."/>
            <person name="Kellner H."/>
        </authorList>
    </citation>
    <scope>NUCLEOTIDE SEQUENCE [LARGE SCALE GENOMIC DNA]</scope>
    <source>
        <strain evidence="11 12">DSM 110363</strain>
    </source>
</reference>
<evidence type="ECO:0000256" key="6">
    <source>
        <dbReference type="ARBA" id="ARBA00023004"/>
    </source>
</evidence>
<evidence type="ECO:0000256" key="9">
    <source>
        <dbReference type="SAM" id="SignalP"/>
    </source>
</evidence>
<gene>
    <name evidence="11" type="ORF">GQX73_g9720</name>
</gene>
<dbReference type="GO" id="GO:0004497">
    <property type="term" value="F:monooxygenase activity"/>
    <property type="evidence" value="ECO:0007669"/>
    <property type="project" value="UniProtKB-KW"/>
</dbReference>
<dbReference type="PRINTS" id="PR00465">
    <property type="entry name" value="EP450IV"/>
</dbReference>
<dbReference type="InterPro" id="IPR036396">
    <property type="entry name" value="Cyt_P450_sf"/>
</dbReference>
<keyword evidence="5" id="KW-0560">Oxidoreductase</keyword>
<dbReference type="PRINTS" id="PR00385">
    <property type="entry name" value="P450"/>
</dbReference>
<feature type="binding site" description="axial binding residue" evidence="8">
    <location>
        <position position="1036"/>
    </location>
    <ligand>
        <name>heme</name>
        <dbReference type="ChEBI" id="CHEBI:30413"/>
    </ligand>
    <ligandPart>
        <name>Fe</name>
        <dbReference type="ChEBI" id="CHEBI:18248"/>
    </ligandPart>
</feature>
<dbReference type="Proteomes" id="UP000481858">
    <property type="component" value="Unassembled WGS sequence"/>
</dbReference>
<dbReference type="PANTHER" id="PTHR24305">
    <property type="entry name" value="CYTOCHROME P450"/>
    <property type="match status" value="1"/>
</dbReference>
<comment type="cofactor">
    <cofactor evidence="1 8">
        <name>heme</name>
        <dbReference type="ChEBI" id="CHEBI:30413"/>
    </cofactor>
</comment>
<evidence type="ECO:0000313" key="11">
    <source>
        <dbReference type="EMBL" id="KAF2963852.1"/>
    </source>
</evidence>
<sequence length="1103" mass="124383">MISHVFLFGIFGVSASAQFLKPLPADFRHTPGSWAWLSYDVPSYAALPGQFNRSVFAAPGEATVTDPGVIALNQQLNETDFVAYDSRFFDFVGPDATVAKVINLSHQTHEAPCLVPGTKDLFFTEWGPPGGDNGVHDYQYLLDTETHELRNLTTDPPTVNAHGCVAYNGNLYVVTDGGPSESAYFAKIDPKTWKRTTLLNHYYEQPFGAFNDLEVDKDGNFYLTDSRSGIFRHVTPFTPPTNPSIYFIDGKTFRPKVIHITTGNANGVSLSPDGKTIYLPDTGVSSGDYNPYGDRGLWAYDFATSGGLREKKVPILTNARLLTNPIANFYDGIRVSKDGWIVVGANDGVDIIDPVDGYILGSIRVGADGEAVNIVLNGHDIWVGPPNIKFIDYLGEGLHSHVFKVQISGQIYALKLFRFCCVSTWSGARLYDCSSDSIRALYGYSEPFSCECRAFGRLHETGYEELAVRCFGYILLNEEDERIMMNQFKDLDAYSFWDLQNCETDKENMRGLYLDKGGRPPPLRGIVKEFGSVKDLRLGGLGIINLDVAHRQLIDGKLGDFSTAITTPHIITTPELNRYLTPESMWAMNCETFRLSKDDYYDIEIMVLEWNDDCENQKDHITFRVFESSNYNQSRYQLRSTPSRKRVYSFVDPRRYDWKAFAACIYFSPLSHIPGPKLAALTYLYEAYYDVWLGGKYFLRVAEMHRQYGPIVRITPDEVHFADPEFLDALYPAGGRKTDKPSWFPLLNGIKLIGRLDSSARAQEVVKIHEVFKAAASDIITTYAFDNSFNFLEMPNYGKNYLEATNRFLLLSHICVLFPFTYPLIQNSPSWVLRLLFPNLREWWLDQVHSIRESPDAERAKRTIFGGILSSKLPDEEKTDLRLASEAQSMVFAGESTTAWGLNSVLYELLAHPDEFRKLKEELSALKLDPSGIPSLSQVDGLPYLGAIIQEALRVHPGVLTRQMRVSPEVPVIYMDRAKGKTYVVPPGVVTSMSPHITHRDPAAFEDPLEFRPQRWIDDPRLARYFHGFARGSRNCVGMSLARREIALTLATLVLKYDLYHGQKGPSMELYETERARDVDAHSDFIIPVPAEGSQGVRIRFRT</sequence>
<keyword evidence="3 8" id="KW-0349">Heme</keyword>
<dbReference type="SUPFAM" id="SSF63829">
    <property type="entry name" value="Calcium-dependent phosphotriesterase"/>
    <property type="match status" value="1"/>
</dbReference>
<dbReference type="GO" id="GO:0016705">
    <property type="term" value="F:oxidoreductase activity, acting on paired donors, with incorporation or reduction of molecular oxygen"/>
    <property type="evidence" value="ECO:0007669"/>
    <property type="project" value="InterPro"/>
</dbReference>
<dbReference type="EMBL" id="WUBL01000178">
    <property type="protein sequence ID" value="KAF2963852.1"/>
    <property type="molecule type" value="Genomic_DNA"/>
</dbReference>
<dbReference type="Gene3D" id="1.10.630.10">
    <property type="entry name" value="Cytochrome P450"/>
    <property type="match status" value="1"/>
</dbReference>
<dbReference type="OrthoDB" id="423498at2759"/>
<keyword evidence="4 8" id="KW-0479">Metal-binding</keyword>
<dbReference type="AlphaFoldDB" id="A0A7C8MGA2"/>
<evidence type="ECO:0000256" key="8">
    <source>
        <dbReference type="PIRSR" id="PIRSR602403-1"/>
    </source>
</evidence>
<dbReference type="InterPro" id="IPR002403">
    <property type="entry name" value="Cyt_P450_E_grp-IV"/>
</dbReference>
<evidence type="ECO:0000256" key="7">
    <source>
        <dbReference type="ARBA" id="ARBA00023033"/>
    </source>
</evidence>
<evidence type="ECO:0000256" key="4">
    <source>
        <dbReference type="ARBA" id="ARBA00022723"/>
    </source>
</evidence>
<feature type="signal peptide" evidence="9">
    <location>
        <begin position="1"/>
        <end position="17"/>
    </location>
</feature>
<keyword evidence="7" id="KW-0503">Monooxygenase</keyword>
<dbReference type="GO" id="GO:0020037">
    <property type="term" value="F:heme binding"/>
    <property type="evidence" value="ECO:0007669"/>
    <property type="project" value="InterPro"/>
</dbReference>
<dbReference type="CDD" id="cd11062">
    <property type="entry name" value="CYP58-like"/>
    <property type="match status" value="1"/>
</dbReference>
<dbReference type="InParanoid" id="A0A7C8MGA2"/>
<evidence type="ECO:0000313" key="12">
    <source>
        <dbReference type="Proteomes" id="UP000481858"/>
    </source>
</evidence>
<dbReference type="SUPFAM" id="SSF48264">
    <property type="entry name" value="Cytochrome P450"/>
    <property type="match status" value="1"/>
</dbReference>
<dbReference type="Pfam" id="PF13095">
    <property type="entry name" value="FTA2"/>
    <property type="match status" value="1"/>
</dbReference>
<evidence type="ECO:0000259" key="10">
    <source>
        <dbReference type="Pfam" id="PF08450"/>
    </source>
</evidence>
<keyword evidence="6 8" id="KW-0408">Iron</keyword>
<dbReference type="InterPro" id="IPR050121">
    <property type="entry name" value="Cytochrome_P450_monoxygenase"/>
</dbReference>
<protein>
    <recommendedName>
        <fullName evidence="10">SMP-30/Gluconolactonase/LRE-like region domain-containing protein</fullName>
    </recommendedName>
</protein>
<dbReference type="Pfam" id="PF08450">
    <property type="entry name" value="SGL"/>
    <property type="match status" value="1"/>
</dbReference>
<feature type="chain" id="PRO_5028901404" description="SMP-30/Gluconolactonase/LRE-like region domain-containing protein" evidence="9">
    <location>
        <begin position="18"/>
        <end position="1103"/>
    </location>
</feature>
<keyword evidence="9" id="KW-0732">Signal</keyword>
<dbReference type="GO" id="GO:0005506">
    <property type="term" value="F:iron ion binding"/>
    <property type="evidence" value="ECO:0007669"/>
    <property type="project" value="InterPro"/>
</dbReference>
<evidence type="ECO:0000256" key="2">
    <source>
        <dbReference type="ARBA" id="ARBA00010617"/>
    </source>
</evidence>
<evidence type="ECO:0000256" key="1">
    <source>
        <dbReference type="ARBA" id="ARBA00001971"/>
    </source>
</evidence>
<dbReference type="PANTHER" id="PTHR24305:SF157">
    <property type="entry name" value="N-ACETYLTRYPTOPHAN 6-HYDROXYLASE IVOC-RELATED"/>
    <property type="match status" value="1"/>
</dbReference>
<evidence type="ECO:0000256" key="3">
    <source>
        <dbReference type="ARBA" id="ARBA00022617"/>
    </source>
</evidence>
<comment type="similarity">
    <text evidence="2">Belongs to the cytochrome P450 family.</text>
</comment>
<name>A0A7C8MGA2_9PEZI</name>
<dbReference type="InterPro" id="IPR001128">
    <property type="entry name" value="Cyt_P450"/>
</dbReference>
<accession>A0A7C8MGA2</accession>
<dbReference type="Pfam" id="PF00067">
    <property type="entry name" value="p450"/>
    <property type="match status" value="1"/>
</dbReference>
<dbReference type="InterPro" id="IPR025213">
    <property type="entry name" value="Sim4_Fta2"/>
</dbReference>
<organism evidence="11 12">
    <name type="scientific">Xylaria multiplex</name>
    <dbReference type="NCBI Taxonomy" id="323545"/>
    <lineage>
        <taxon>Eukaryota</taxon>
        <taxon>Fungi</taxon>
        <taxon>Dikarya</taxon>
        <taxon>Ascomycota</taxon>
        <taxon>Pezizomycotina</taxon>
        <taxon>Sordariomycetes</taxon>
        <taxon>Xylariomycetidae</taxon>
        <taxon>Xylariales</taxon>
        <taxon>Xylariaceae</taxon>
        <taxon>Xylaria</taxon>
    </lineage>
</organism>
<dbReference type="Gene3D" id="2.120.10.30">
    <property type="entry name" value="TolB, C-terminal domain"/>
    <property type="match status" value="1"/>
</dbReference>
<comment type="caution">
    <text evidence="11">The sequence shown here is derived from an EMBL/GenBank/DDBJ whole genome shotgun (WGS) entry which is preliminary data.</text>
</comment>
<keyword evidence="12" id="KW-1185">Reference proteome</keyword>
<feature type="domain" description="SMP-30/Gluconolactonase/LRE-like region" evidence="10">
    <location>
        <begin position="161"/>
        <end position="380"/>
    </location>
</feature>
<dbReference type="InterPro" id="IPR013658">
    <property type="entry name" value="SGL"/>
</dbReference>
<dbReference type="InterPro" id="IPR011042">
    <property type="entry name" value="6-blade_b-propeller_TolB-like"/>
</dbReference>
<proteinExistence type="inferred from homology"/>